<protein>
    <recommendedName>
        <fullName evidence="1">PRC-barrel domain-containing protein</fullName>
    </recommendedName>
</protein>
<evidence type="ECO:0000259" key="1">
    <source>
        <dbReference type="Pfam" id="PF05239"/>
    </source>
</evidence>
<evidence type="ECO:0000313" key="2">
    <source>
        <dbReference type="EMBL" id="KXB05689.1"/>
    </source>
</evidence>
<dbReference type="SUPFAM" id="SSF50346">
    <property type="entry name" value="PRC-barrel domain"/>
    <property type="match status" value="1"/>
</dbReference>
<dbReference type="PANTHER" id="PTHR38137">
    <property type="entry name" value="PRC-BARREL DOMAIN PROTEIN"/>
    <property type="match status" value="1"/>
</dbReference>
<dbReference type="PANTHER" id="PTHR38137:SF1">
    <property type="entry name" value="PRC-BARREL DOMAIN-CONTAINING PROTEIN"/>
    <property type="match status" value="1"/>
</dbReference>
<reference evidence="2 3" key="1">
    <citation type="journal article" date="2016" name="Sci. Rep.">
        <title>Metabolic traits of an uncultured archaeal lineage -MSBL1- from brine pools of the Red Sea.</title>
        <authorList>
            <person name="Mwirichia R."/>
            <person name="Alam I."/>
            <person name="Rashid M."/>
            <person name="Vinu M."/>
            <person name="Ba-Alawi W."/>
            <person name="Anthony Kamau A."/>
            <person name="Kamanda Ngugi D."/>
            <person name="Goker M."/>
            <person name="Klenk H.P."/>
            <person name="Bajic V."/>
            <person name="Stingl U."/>
        </authorList>
    </citation>
    <scope>NUCLEOTIDE SEQUENCE [LARGE SCALE GENOMIC DNA]</scope>
    <source>
        <strain evidence="2">SCGC-AAA382A13</strain>
    </source>
</reference>
<dbReference type="Pfam" id="PF05239">
    <property type="entry name" value="PRC"/>
    <property type="match status" value="1"/>
</dbReference>
<dbReference type="InterPro" id="IPR011033">
    <property type="entry name" value="PRC_barrel-like_sf"/>
</dbReference>
<proteinExistence type="predicted"/>
<dbReference type="EMBL" id="LHYD01000002">
    <property type="protein sequence ID" value="KXB05689.1"/>
    <property type="molecule type" value="Genomic_DNA"/>
</dbReference>
<name>A0A133VGX5_9EURY</name>
<comment type="caution">
    <text evidence="2">The sequence shown here is derived from an EMBL/GenBank/DDBJ whole genome shotgun (WGS) entry which is preliminary data.</text>
</comment>
<accession>A0A133VGX5</accession>
<dbReference type="Gene3D" id="2.30.30.240">
    <property type="entry name" value="PRC-barrel domain"/>
    <property type="match status" value="1"/>
</dbReference>
<evidence type="ECO:0000313" key="3">
    <source>
        <dbReference type="Proteomes" id="UP000070311"/>
    </source>
</evidence>
<dbReference type="Proteomes" id="UP000070311">
    <property type="component" value="Unassembled WGS sequence"/>
</dbReference>
<dbReference type="InterPro" id="IPR027275">
    <property type="entry name" value="PRC-brl_dom"/>
</dbReference>
<gene>
    <name evidence="2" type="ORF">AKJ50_00190</name>
</gene>
<organism evidence="2 3">
    <name type="scientific">candidate division MSBL1 archaeon SCGC-AAA382A13</name>
    <dbReference type="NCBI Taxonomy" id="1698279"/>
    <lineage>
        <taxon>Archaea</taxon>
        <taxon>Methanobacteriati</taxon>
        <taxon>Methanobacteriota</taxon>
        <taxon>candidate division MSBL1</taxon>
    </lineage>
</organism>
<feature type="domain" description="PRC-barrel" evidence="1">
    <location>
        <begin position="2"/>
        <end position="68"/>
    </location>
</feature>
<sequence>MRVSEYYDIPIYSDKGRYVGEVQDVVLDFDEGEVLGLGFGHKEGKVTTVPYDSVMAIGDIVLVSTGKARTRKKIEKEAESQE</sequence>
<dbReference type="AlphaFoldDB" id="A0A133VGX5"/>
<keyword evidence="3" id="KW-1185">Reference proteome</keyword>